<dbReference type="PANTHER" id="PTHR11214">
    <property type="entry name" value="BETA-1,3-N-ACETYLGLUCOSAMINYLTRANSFERASE"/>
    <property type="match status" value="1"/>
</dbReference>
<dbReference type="GeneID" id="20247726"/>
<keyword evidence="9 10" id="KW-0472">Membrane</keyword>
<sequence>MVTITTAFTRPQQVIIGSLLAAIFLLAYSIFTLNVQSHVDISFGNLRVDAIYKHARQLADGSVELTLNIPSGSVPLSKSHILALSVKDAKADAEKKTLPKDRKTSYPLTINSPYVINSPDVCKNVKNLAFITIVHTATDHFDRRRLIRETFANKDLFKNVTSRIVFVFGLSPDITVQTLLENEQTIHGDIVQGDFLDTYHNLTHKGVLAFRWVSEYCNHSKLVVKIDDDMFLNPFSIVQDIIPKYANKKRFMLCHLRSKGTSGIMRGKKYKWHVENDQFKGYKSYPVSYCNGYFVIISPEIISPMYRASSFTPFFWVDDVYLYGLLPSKIGHVVHENIRGFLTLNMNHGIKCYAAKTPCPYIAVNAWQTTAVENLWRSTLEKLTKEQRALVNDRFLIT</sequence>
<dbReference type="RefSeq" id="XP_009055553.1">
    <property type="nucleotide sequence ID" value="XM_009057305.1"/>
</dbReference>
<reference evidence="11 12" key="1">
    <citation type="journal article" date="2013" name="Nature">
        <title>Insights into bilaterian evolution from three spiralian genomes.</title>
        <authorList>
            <person name="Simakov O."/>
            <person name="Marletaz F."/>
            <person name="Cho S.J."/>
            <person name="Edsinger-Gonzales E."/>
            <person name="Havlak P."/>
            <person name="Hellsten U."/>
            <person name="Kuo D.H."/>
            <person name="Larsson T."/>
            <person name="Lv J."/>
            <person name="Arendt D."/>
            <person name="Savage R."/>
            <person name="Osoegawa K."/>
            <person name="de Jong P."/>
            <person name="Grimwood J."/>
            <person name="Chapman J.A."/>
            <person name="Shapiro H."/>
            <person name="Aerts A."/>
            <person name="Otillar R.P."/>
            <person name="Terry A.Y."/>
            <person name="Boore J.L."/>
            <person name="Grigoriev I.V."/>
            <person name="Lindberg D.R."/>
            <person name="Seaver E.C."/>
            <person name="Weisblat D.A."/>
            <person name="Putnam N.H."/>
            <person name="Rokhsar D.S."/>
        </authorList>
    </citation>
    <scope>NUCLEOTIDE SEQUENCE [LARGE SCALE GENOMIC DNA]</scope>
</reference>
<evidence type="ECO:0000256" key="1">
    <source>
        <dbReference type="ARBA" id="ARBA00004323"/>
    </source>
</evidence>
<dbReference type="CTD" id="20247726"/>
<dbReference type="KEGG" id="lgi:LOTGIDRAFT_228644"/>
<dbReference type="Pfam" id="PF01762">
    <property type="entry name" value="Galactosyl_T"/>
    <property type="match status" value="1"/>
</dbReference>
<evidence type="ECO:0000313" key="11">
    <source>
        <dbReference type="EMBL" id="ESO93937.1"/>
    </source>
</evidence>
<keyword evidence="7 10" id="KW-1133">Transmembrane helix</keyword>
<evidence type="ECO:0000256" key="3">
    <source>
        <dbReference type="ARBA" id="ARBA00022676"/>
    </source>
</evidence>
<dbReference type="AlphaFoldDB" id="V4AAY1"/>
<keyword evidence="12" id="KW-1185">Reference proteome</keyword>
<comment type="subcellular location">
    <subcellularLocation>
        <location evidence="1 10">Golgi apparatus membrane</location>
        <topology evidence="1 10">Single-pass type II membrane protein</topology>
    </subcellularLocation>
</comment>
<evidence type="ECO:0000256" key="6">
    <source>
        <dbReference type="ARBA" id="ARBA00022968"/>
    </source>
</evidence>
<dbReference type="HOGENOM" id="CLU_785835_0_0_1"/>
<dbReference type="OrthoDB" id="6045055at2759"/>
<dbReference type="STRING" id="225164.V4AAY1"/>
<dbReference type="InterPro" id="IPR002659">
    <property type="entry name" value="Glyco_trans_31"/>
</dbReference>
<evidence type="ECO:0000313" key="12">
    <source>
        <dbReference type="Proteomes" id="UP000030746"/>
    </source>
</evidence>
<organism evidence="11 12">
    <name type="scientific">Lottia gigantea</name>
    <name type="common">Giant owl limpet</name>
    <dbReference type="NCBI Taxonomy" id="225164"/>
    <lineage>
        <taxon>Eukaryota</taxon>
        <taxon>Metazoa</taxon>
        <taxon>Spiralia</taxon>
        <taxon>Lophotrochozoa</taxon>
        <taxon>Mollusca</taxon>
        <taxon>Gastropoda</taxon>
        <taxon>Patellogastropoda</taxon>
        <taxon>Lottioidea</taxon>
        <taxon>Lottiidae</taxon>
        <taxon>Lottia</taxon>
    </lineage>
</organism>
<dbReference type="Proteomes" id="UP000030746">
    <property type="component" value="Unassembled WGS sequence"/>
</dbReference>
<keyword evidence="8 10" id="KW-0333">Golgi apparatus</keyword>
<evidence type="ECO:0000256" key="9">
    <source>
        <dbReference type="ARBA" id="ARBA00023136"/>
    </source>
</evidence>
<gene>
    <name evidence="11" type="ORF">LOTGIDRAFT_228644</name>
</gene>
<dbReference type="EC" id="2.4.1.-" evidence="10"/>
<evidence type="ECO:0000256" key="10">
    <source>
        <dbReference type="RuleBase" id="RU363063"/>
    </source>
</evidence>
<dbReference type="GO" id="GO:0000139">
    <property type="term" value="C:Golgi membrane"/>
    <property type="evidence" value="ECO:0007669"/>
    <property type="project" value="UniProtKB-SubCell"/>
</dbReference>
<dbReference type="Gene3D" id="3.90.550.50">
    <property type="match status" value="1"/>
</dbReference>
<dbReference type="PANTHER" id="PTHR11214:SF3">
    <property type="entry name" value="BETA-1,3-GALACTOSYLTRANSFERASE 6"/>
    <property type="match status" value="1"/>
</dbReference>
<comment type="similarity">
    <text evidence="2 10">Belongs to the glycosyltransferase 31 family.</text>
</comment>
<evidence type="ECO:0000256" key="5">
    <source>
        <dbReference type="ARBA" id="ARBA00022692"/>
    </source>
</evidence>
<accession>V4AAY1</accession>
<dbReference type="EMBL" id="KB201890">
    <property type="protein sequence ID" value="ESO93937.1"/>
    <property type="molecule type" value="Genomic_DNA"/>
</dbReference>
<evidence type="ECO:0000256" key="8">
    <source>
        <dbReference type="ARBA" id="ARBA00023034"/>
    </source>
</evidence>
<protein>
    <recommendedName>
        <fullName evidence="10">Hexosyltransferase</fullName>
        <ecNumber evidence="10">2.4.1.-</ecNumber>
    </recommendedName>
</protein>
<dbReference type="OMA" id="WPRHITH"/>
<keyword evidence="3 10" id="KW-0328">Glycosyltransferase</keyword>
<feature type="transmembrane region" description="Helical" evidence="10">
    <location>
        <begin position="12"/>
        <end position="31"/>
    </location>
</feature>
<keyword evidence="5 10" id="KW-0812">Transmembrane</keyword>
<dbReference type="GO" id="GO:0016758">
    <property type="term" value="F:hexosyltransferase activity"/>
    <property type="evidence" value="ECO:0007669"/>
    <property type="project" value="InterPro"/>
</dbReference>
<keyword evidence="4" id="KW-0808">Transferase</keyword>
<dbReference type="GO" id="GO:0006493">
    <property type="term" value="P:protein O-linked glycosylation"/>
    <property type="evidence" value="ECO:0007669"/>
    <property type="project" value="TreeGrafter"/>
</dbReference>
<evidence type="ECO:0000256" key="2">
    <source>
        <dbReference type="ARBA" id="ARBA00008661"/>
    </source>
</evidence>
<evidence type="ECO:0000256" key="7">
    <source>
        <dbReference type="ARBA" id="ARBA00022989"/>
    </source>
</evidence>
<evidence type="ECO:0000256" key="4">
    <source>
        <dbReference type="ARBA" id="ARBA00022679"/>
    </source>
</evidence>
<name>V4AAY1_LOTGI</name>
<proteinExistence type="inferred from homology"/>
<keyword evidence="6 10" id="KW-0735">Signal-anchor</keyword>